<dbReference type="GO" id="GO:0008802">
    <property type="term" value="F:betaine-aldehyde dehydrogenase (NAD+) activity"/>
    <property type="evidence" value="ECO:0007669"/>
    <property type="project" value="UniProtKB-EC"/>
</dbReference>
<keyword evidence="1 3" id="KW-0560">Oxidoreductase</keyword>
<dbReference type="RefSeq" id="WP_258540943.1">
    <property type="nucleotide sequence ID" value="NZ_OU015584.1"/>
</dbReference>
<protein>
    <submittedName>
        <fullName evidence="3">NAD/NADP-dependent betaine aldehyde dehydrogenase</fullName>
        <ecNumber evidence="3">1.2.1.8</ecNumber>
    </submittedName>
</protein>
<reference evidence="3" key="1">
    <citation type="submission" date="2021-04" db="EMBL/GenBank/DDBJ databases">
        <authorList>
            <person name="Rodrigo-Torres L."/>
            <person name="Arahal R. D."/>
            <person name="Lucena T."/>
        </authorList>
    </citation>
    <scope>NUCLEOTIDE SEQUENCE</scope>
    <source>
        <strain evidence="3">AS29M-1</strain>
    </source>
</reference>
<keyword evidence="4" id="KW-1185">Reference proteome</keyword>
<evidence type="ECO:0000313" key="3">
    <source>
        <dbReference type="EMBL" id="CAG5078588.1"/>
    </source>
</evidence>
<gene>
    <name evidence="3" type="primary">betB</name>
    <name evidence="3" type="ORF">CRYO30217_00715</name>
</gene>
<dbReference type="SUPFAM" id="SSF53720">
    <property type="entry name" value="ALDH-like"/>
    <property type="match status" value="1"/>
</dbReference>
<dbReference type="Pfam" id="PF00171">
    <property type="entry name" value="Aldedh"/>
    <property type="match status" value="1"/>
</dbReference>
<dbReference type="Gene3D" id="3.40.605.10">
    <property type="entry name" value="Aldehyde Dehydrogenase, Chain A, domain 1"/>
    <property type="match status" value="1"/>
</dbReference>
<evidence type="ECO:0000313" key="4">
    <source>
        <dbReference type="Proteomes" id="UP000683507"/>
    </source>
</evidence>
<feature type="domain" description="Aldehyde dehydrogenase" evidence="2">
    <location>
        <begin position="26"/>
        <end position="251"/>
    </location>
</feature>
<proteinExistence type="predicted"/>
<dbReference type="EMBL" id="OU015584">
    <property type="protein sequence ID" value="CAG5078588.1"/>
    <property type="molecule type" value="Genomic_DNA"/>
</dbReference>
<dbReference type="Proteomes" id="UP000683507">
    <property type="component" value="Chromosome"/>
</dbReference>
<organism evidence="3 4">
    <name type="scientific">Parvicella tangerina</name>
    <dbReference type="NCBI Taxonomy" id="2829795"/>
    <lineage>
        <taxon>Bacteria</taxon>
        <taxon>Pseudomonadati</taxon>
        <taxon>Bacteroidota</taxon>
        <taxon>Flavobacteriia</taxon>
        <taxon>Flavobacteriales</taxon>
        <taxon>Parvicellaceae</taxon>
        <taxon>Parvicella</taxon>
    </lineage>
</organism>
<evidence type="ECO:0000256" key="1">
    <source>
        <dbReference type="ARBA" id="ARBA00023002"/>
    </source>
</evidence>
<evidence type="ECO:0000259" key="2">
    <source>
        <dbReference type="Pfam" id="PF00171"/>
    </source>
</evidence>
<dbReference type="InterPro" id="IPR016161">
    <property type="entry name" value="Ald_DH/histidinol_DH"/>
</dbReference>
<dbReference type="InterPro" id="IPR016162">
    <property type="entry name" value="Ald_DH_N"/>
</dbReference>
<accession>A0A916JLZ0</accession>
<sequence length="293" mass="32073">MSRIEVLKTYKIYIGGKFPRTESGRYYQPMNDKNALGNICLSSRKDLRNAVVAARGALAGWSNRTAYNKSQILYRIAEMLEGRRAQFVSELEQQGSSKAEASKEVDASIDRLIYFAGWCDKYTQVFGAINPVATSHFNFSSYEPTGVVGIITPEKSSLLGLVSVVAPVIAGGNTCVVLASESKPLCAITFAEVLATSDVSGGVVNILTGKSNELLPHFGSHMDINAVTYCREDKTEIKALQLDAVDNLKRIKVLSEDVDHEKAWETPYLILDHSEVKTTWHPVENISAAGSGY</sequence>
<name>A0A916JLZ0_9FLAO</name>
<dbReference type="PANTHER" id="PTHR11699">
    <property type="entry name" value="ALDEHYDE DEHYDROGENASE-RELATED"/>
    <property type="match status" value="1"/>
</dbReference>
<dbReference type="InterPro" id="IPR015590">
    <property type="entry name" value="Aldehyde_DH_dom"/>
</dbReference>
<dbReference type="AlphaFoldDB" id="A0A916JLZ0"/>
<dbReference type="KEGG" id="ptan:CRYO30217_00715"/>
<dbReference type="EC" id="1.2.1.8" evidence="3"/>